<dbReference type="InterPro" id="IPR001911">
    <property type="entry name" value="Ribosomal_bS21"/>
</dbReference>
<evidence type="ECO:0000313" key="5">
    <source>
        <dbReference type="EMBL" id="EER25719.1"/>
    </source>
</evidence>
<feature type="compositionally biased region" description="Polar residues" evidence="4">
    <location>
        <begin position="71"/>
        <end position="83"/>
    </location>
</feature>
<dbReference type="OrthoDB" id="2501249at2759"/>
<evidence type="ECO:0008006" key="7">
    <source>
        <dbReference type="Google" id="ProtNLM"/>
    </source>
</evidence>
<name>C5PAT5_COCP7</name>
<reference evidence="5 6" key="1">
    <citation type="journal article" date="2009" name="Genome Res.">
        <title>Comparative genomic analyses of the human fungal pathogens Coccidioides and their relatives.</title>
        <authorList>
            <person name="Sharpton T.J."/>
            <person name="Stajich J.E."/>
            <person name="Rounsley S.D."/>
            <person name="Gardner M.J."/>
            <person name="Wortman J.R."/>
            <person name="Jordar V.S."/>
            <person name="Maiti R."/>
            <person name="Kodira C.D."/>
            <person name="Neafsey D.E."/>
            <person name="Zeng Q."/>
            <person name="Hung C.-Y."/>
            <person name="McMahan C."/>
            <person name="Muszewska A."/>
            <person name="Grynberg M."/>
            <person name="Mandel M.A."/>
            <person name="Kellner E.M."/>
            <person name="Barker B.M."/>
            <person name="Galgiani J.N."/>
            <person name="Orbach M.J."/>
            <person name="Kirkland T.N."/>
            <person name="Cole G.T."/>
            <person name="Henn M.R."/>
            <person name="Birren B.W."/>
            <person name="Taylor J.W."/>
        </authorList>
    </citation>
    <scope>NUCLEOTIDE SEQUENCE [LARGE SCALE GENOMIC DNA]</scope>
    <source>
        <strain evidence="6">C735</strain>
    </source>
</reference>
<dbReference type="InterPro" id="IPR052837">
    <property type="entry name" value="Mitoribosomal_bS21"/>
</dbReference>
<feature type="compositionally biased region" description="Pro residues" evidence="4">
    <location>
        <begin position="106"/>
        <end position="116"/>
    </location>
</feature>
<organism evidence="5 6">
    <name type="scientific">Coccidioides posadasii (strain C735)</name>
    <name type="common">Valley fever fungus</name>
    <dbReference type="NCBI Taxonomy" id="222929"/>
    <lineage>
        <taxon>Eukaryota</taxon>
        <taxon>Fungi</taxon>
        <taxon>Dikarya</taxon>
        <taxon>Ascomycota</taxon>
        <taxon>Pezizomycotina</taxon>
        <taxon>Eurotiomycetes</taxon>
        <taxon>Eurotiomycetidae</taxon>
        <taxon>Onygenales</taxon>
        <taxon>Onygenaceae</taxon>
        <taxon>Coccidioides</taxon>
    </lineage>
</organism>
<dbReference type="Pfam" id="PF01165">
    <property type="entry name" value="Ribosomal_S21"/>
    <property type="match status" value="1"/>
</dbReference>
<dbReference type="GO" id="GO:0070124">
    <property type="term" value="P:mitochondrial translational initiation"/>
    <property type="evidence" value="ECO:0007669"/>
    <property type="project" value="TreeGrafter"/>
</dbReference>
<evidence type="ECO:0000256" key="2">
    <source>
        <dbReference type="ARBA" id="ARBA00022980"/>
    </source>
</evidence>
<keyword evidence="3" id="KW-0687">Ribonucleoprotein</keyword>
<dbReference type="EMBL" id="ACFW01000035">
    <property type="protein sequence ID" value="EER25719.1"/>
    <property type="molecule type" value="Genomic_DNA"/>
</dbReference>
<dbReference type="VEuPathDB" id="FungiDB:CPC735_041630"/>
<dbReference type="GO" id="GO:0003735">
    <property type="term" value="F:structural constituent of ribosome"/>
    <property type="evidence" value="ECO:0007669"/>
    <property type="project" value="InterPro"/>
</dbReference>
<keyword evidence="2" id="KW-0689">Ribosomal protein</keyword>
<dbReference type="GO" id="GO:0005763">
    <property type="term" value="C:mitochondrial small ribosomal subunit"/>
    <property type="evidence" value="ECO:0007669"/>
    <property type="project" value="TreeGrafter"/>
</dbReference>
<evidence type="ECO:0000313" key="6">
    <source>
        <dbReference type="Proteomes" id="UP000009084"/>
    </source>
</evidence>
<comment type="similarity">
    <text evidence="1">Belongs to the bacterial ribosomal protein bS21 family.</text>
</comment>
<dbReference type="AlphaFoldDB" id="C5PAT5"/>
<proteinExistence type="inferred from homology"/>
<comment type="caution">
    <text evidence="5">The sequence shown here is derived from an EMBL/GenBank/DDBJ whole genome shotgun (WGS) entry which is preliminary data.</text>
</comment>
<protein>
    <recommendedName>
        <fullName evidence="7">Ribosomal protein S21</fullName>
    </recommendedName>
</protein>
<evidence type="ECO:0000256" key="4">
    <source>
        <dbReference type="SAM" id="MobiDB-lite"/>
    </source>
</evidence>
<accession>C5PAT5</accession>
<sequence>MEVRQFVNGLIKAQQTRRQCLRLMSVASPSRSMAALSKRTLTTSTSAEAAAAAATSAPHSKFGNQHFAPPNANNAQTPSTENASKPGKLNEVDQILRAISANPIPKTSPAPSPRQSPPSDGLWGQDIKNMLNMYDKRLPSRSETKKSLSSAVELRLSPSLGRTVAVDHVRNFDVGKALSLMESRCAANKVRVHEREQRFYVRRGQLRKEVRMKRWRKLFKFSFQQTVARCEKLRKQGW</sequence>
<dbReference type="PANTHER" id="PTHR41237">
    <property type="entry name" value="37S RIBOSOMAL PROTEIN MRP21, MITOCHONDRIAL"/>
    <property type="match status" value="1"/>
</dbReference>
<gene>
    <name evidence="5" type="ORF">CPC735_041630</name>
</gene>
<dbReference type="PANTHER" id="PTHR41237:SF1">
    <property type="entry name" value="SMALL RIBOSOMAL SUBUNIT PROTEIN BS21M"/>
    <property type="match status" value="1"/>
</dbReference>
<feature type="region of interest" description="Disordered" evidence="4">
    <location>
        <begin position="55"/>
        <end position="87"/>
    </location>
</feature>
<evidence type="ECO:0000256" key="3">
    <source>
        <dbReference type="ARBA" id="ARBA00023274"/>
    </source>
</evidence>
<dbReference type="Proteomes" id="UP000009084">
    <property type="component" value="Unassembled WGS sequence"/>
</dbReference>
<feature type="region of interest" description="Disordered" evidence="4">
    <location>
        <begin position="102"/>
        <end position="125"/>
    </location>
</feature>
<dbReference type="HOGENOM" id="CLU_095733_0_0_1"/>
<evidence type="ECO:0000256" key="1">
    <source>
        <dbReference type="ARBA" id="ARBA00006640"/>
    </source>
</evidence>
<dbReference type="KEGG" id="cpw:9693347"/>